<keyword evidence="5" id="KW-1185">Reference proteome</keyword>
<proteinExistence type="inferred from homology"/>
<comment type="caution">
    <text evidence="4">The sequence shown here is derived from an EMBL/GenBank/DDBJ whole genome shotgun (WGS) entry which is preliminary data.</text>
</comment>
<evidence type="ECO:0000313" key="4">
    <source>
        <dbReference type="EMBL" id="MCS7482403.1"/>
    </source>
</evidence>
<dbReference type="EMBL" id="JANYMP010000023">
    <property type="protein sequence ID" value="MCS7482403.1"/>
    <property type="molecule type" value="Genomic_DNA"/>
</dbReference>
<feature type="region of interest" description="Disordered" evidence="2">
    <location>
        <begin position="152"/>
        <end position="190"/>
    </location>
</feature>
<dbReference type="GO" id="GO:0008137">
    <property type="term" value="F:NADH dehydrogenase (ubiquinone) activity"/>
    <property type="evidence" value="ECO:0007669"/>
    <property type="project" value="InterPro"/>
</dbReference>
<protein>
    <submittedName>
        <fullName evidence="4">NADH-quinone oxidoreductase subunit C</fullName>
    </submittedName>
</protein>
<dbReference type="RefSeq" id="WP_259627866.1">
    <property type="nucleotide sequence ID" value="NZ_JANYMP010000023.1"/>
</dbReference>
<gene>
    <name evidence="4" type="ORF">NZH93_36630</name>
</gene>
<dbReference type="SUPFAM" id="SSF143243">
    <property type="entry name" value="Nqo5-like"/>
    <property type="match status" value="1"/>
</dbReference>
<dbReference type="Gene3D" id="3.30.460.80">
    <property type="entry name" value="NADH:ubiquinone oxidoreductase, 30kDa subunit"/>
    <property type="match status" value="1"/>
</dbReference>
<dbReference type="PANTHER" id="PTHR10884">
    <property type="entry name" value="NADH DEHYDROGENASE UBIQUINONE IRON-SULFUR PROTEIN 3"/>
    <property type="match status" value="1"/>
</dbReference>
<evidence type="ECO:0000313" key="5">
    <source>
        <dbReference type="Proteomes" id="UP001141259"/>
    </source>
</evidence>
<dbReference type="InterPro" id="IPR001268">
    <property type="entry name" value="NADH_UbQ_OxRdtase_30kDa_su"/>
</dbReference>
<organism evidence="4 5">
    <name type="scientific">Umezawaea endophytica</name>
    <dbReference type="NCBI Taxonomy" id="1654476"/>
    <lineage>
        <taxon>Bacteria</taxon>
        <taxon>Bacillati</taxon>
        <taxon>Actinomycetota</taxon>
        <taxon>Actinomycetes</taxon>
        <taxon>Pseudonocardiales</taxon>
        <taxon>Pseudonocardiaceae</taxon>
        <taxon>Umezawaea</taxon>
    </lineage>
</organism>
<dbReference type="PANTHER" id="PTHR10884:SF14">
    <property type="entry name" value="NADH DEHYDROGENASE [UBIQUINONE] IRON-SULFUR PROTEIN 3, MITOCHONDRIAL"/>
    <property type="match status" value="1"/>
</dbReference>
<evidence type="ECO:0000256" key="2">
    <source>
        <dbReference type="SAM" id="MobiDB-lite"/>
    </source>
</evidence>
<dbReference type="Pfam" id="PF00329">
    <property type="entry name" value="Complex1_30kDa"/>
    <property type="match status" value="1"/>
</dbReference>
<name>A0A9X2VT85_9PSEU</name>
<dbReference type="InterPro" id="IPR037232">
    <property type="entry name" value="NADH_quin_OxRdtase_su_C/D-like"/>
</dbReference>
<dbReference type="Proteomes" id="UP001141259">
    <property type="component" value="Unassembled WGS sequence"/>
</dbReference>
<accession>A0A9X2VT85</accession>
<dbReference type="AlphaFoldDB" id="A0A9X2VT85"/>
<sequence length="190" mass="20237">MSAASAELAALVPDAVVKTAFGQSTAHVPLDQWSTAARFAHDDLGCLAFDWLGVEDAGRPGASGVRHAVLLHVLRPDTGNGLLLRTELGADEVLPSVAGLWAGAAWHEREAAEMFGVELTGPTPHLLLPDAFAGHPLRKDFVLAARVVRPWPGSLEPGEDSTSSPSRRRTLPPGVPDPSTWGPRHEEDQR</sequence>
<evidence type="ECO:0000259" key="3">
    <source>
        <dbReference type="Pfam" id="PF00329"/>
    </source>
</evidence>
<reference evidence="4" key="1">
    <citation type="submission" date="2022-08" db="EMBL/GenBank/DDBJ databases">
        <authorList>
            <person name="Tistechok S."/>
            <person name="Samborskyy M."/>
            <person name="Roman I."/>
        </authorList>
    </citation>
    <scope>NUCLEOTIDE SEQUENCE</scope>
    <source>
        <strain evidence="4">DSM 103496</strain>
    </source>
</reference>
<comment type="similarity">
    <text evidence="1">Belongs to the complex I 30 kDa subunit family.</text>
</comment>
<feature type="domain" description="NADH:ubiquinone oxidoreductase 30kDa subunit" evidence="3">
    <location>
        <begin position="27"/>
        <end position="146"/>
    </location>
</feature>
<evidence type="ECO:0000256" key="1">
    <source>
        <dbReference type="ARBA" id="ARBA00007569"/>
    </source>
</evidence>